<sequence length="480" mass="53910">MENRLSSLNREEKISSACIQDVDAAEVVPRAGSNDLTTDMSHTYRGLESFVLDKLFRLKIFVGALLNYLSGCQYLTDNAETLELESQQPSLPVEESEEIRVAAFLIFTTYFFSVFVFLEGLLIFWFKFPRWGKKRPPCTTMPWTIPPALAVLWGVCWMFWPPLHHSVPGQFTYNPRASDPSRNGVNAASEFDDIDISQISTRDIDFSEYDLTPQIFDNLGYTDWTDTVSDMMLLNELTANTRADNPFDALIGRSSNIEAHAATPPRMSHNLEQNKGISSIPLRSNNADEIRESIKPTTETPTFTMDVSSATKKFTCLDCGEGFTRTSTLQRHQSEKPSDNPEIFPCPNTGCRRSDTQNAFKRAAHLTRHLKSCKKRPEGQKSSQASSSEHHLGCQTDSRLASTIIYEHKEARNKRKATDEADPSTQTSEQVIAFLRKRRRQLLAEAEAGEKKAKAQREEATKLAECIRSLEGDSGDGAGI</sequence>
<proteinExistence type="predicted"/>
<protein>
    <submittedName>
        <fullName evidence="1">Uncharacterized protein</fullName>
    </submittedName>
</protein>
<evidence type="ECO:0000313" key="2">
    <source>
        <dbReference type="Proteomes" id="UP000836387"/>
    </source>
</evidence>
<organism evidence="1 2">
    <name type="scientific">Clonostachys rosea f. rosea IK726</name>
    <dbReference type="NCBI Taxonomy" id="1349383"/>
    <lineage>
        <taxon>Eukaryota</taxon>
        <taxon>Fungi</taxon>
        <taxon>Dikarya</taxon>
        <taxon>Ascomycota</taxon>
        <taxon>Pezizomycotina</taxon>
        <taxon>Sordariomycetes</taxon>
        <taxon>Hypocreomycetidae</taxon>
        <taxon>Hypocreales</taxon>
        <taxon>Bionectriaceae</taxon>
        <taxon>Clonostachys</taxon>
    </lineage>
</organism>
<dbReference type="Proteomes" id="UP000836387">
    <property type="component" value="Unassembled WGS sequence"/>
</dbReference>
<evidence type="ECO:0000313" key="1">
    <source>
        <dbReference type="EMBL" id="CAG9939805.1"/>
    </source>
</evidence>
<name>A0ACA9TFT2_BIOOC</name>
<accession>A0ACA9TFT2</accession>
<comment type="caution">
    <text evidence="1">The sequence shown here is derived from an EMBL/GenBank/DDBJ whole genome shotgun (WGS) entry which is preliminary data.</text>
</comment>
<reference evidence="1" key="1">
    <citation type="submission" date="2020-04" db="EMBL/GenBank/DDBJ databases">
        <authorList>
            <person name="Broberg M."/>
        </authorList>
    </citation>
    <scope>NUCLEOTIDE SEQUENCE</scope>
</reference>
<reference evidence="1" key="2">
    <citation type="submission" date="2021-10" db="EMBL/GenBank/DDBJ databases">
        <authorList>
            <person name="Piombo E."/>
        </authorList>
    </citation>
    <scope>NUCLEOTIDE SEQUENCE</scope>
</reference>
<dbReference type="EMBL" id="CADEHS020000004">
    <property type="protein sequence ID" value="CAG9939805.1"/>
    <property type="molecule type" value="Genomic_DNA"/>
</dbReference>
<gene>
    <name evidence="1" type="ORF">CRV2_00010130</name>
</gene>
<keyword evidence="2" id="KW-1185">Reference proteome</keyword>